<dbReference type="Proteomes" id="UP000663873">
    <property type="component" value="Unassembled WGS sequence"/>
</dbReference>
<evidence type="ECO:0000313" key="2">
    <source>
        <dbReference type="EMBL" id="CAF4227743.1"/>
    </source>
</evidence>
<dbReference type="AlphaFoldDB" id="A0A817P489"/>
<dbReference type="EMBL" id="CAJNXB010001132">
    <property type="protein sequence ID" value="CAF3137733.1"/>
    <property type="molecule type" value="Genomic_DNA"/>
</dbReference>
<organism evidence="1 3">
    <name type="scientific">Rotaria socialis</name>
    <dbReference type="NCBI Taxonomy" id="392032"/>
    <lineage>
        <taxon>Eukaryota</taxon>
        <taxon>Metazoa</taxon>
        <taxon>Spiralia</taxon>
        <taxon>Gnathifera</taxon>
        <taxon>Rotifera</taxon>
        <taxon>Eurotatoria</taxon>
        <taxon>Bdelloidea</taxon>
        <taxon>Philodinida</taxon>
        <taxon>Philodinidae</taxon>
        <taxon>Rotaria</taxon>
    </lineage>
</organism>
<protein>
    <submittedName>
        <fullName evidence="1">Uncharacterized protein</fullName>
    </submittedName>
</protein>
<reference evidence="1" key="1">
    <citation type="submission" date="2021-02" db="EMBL/GenBank/DDBJ databases">
        <authorList>
            <person name="Nowell W R."/>
        </authorList>
    </citation>
    <scope>NUCLEOTIDE SEQUENCE</scope>
</reference>
<gene>
    <name evidence="1" type="ORF">TIS948_LOCUS8967</name>
    <name evidence="2" type="ORF">UJA718_LOCUS8137</name>
</gene>
<keyword evidence="4" id="KW-1185">Reference proteome</keyword>
<evidence type="ECO:0000313" key="4">
    <source>
        <dbReference type="Proteomes" id="UP000663873"/>
    </source>
</evidence>
<accession>A0A817P489</accession>
<proteinExistence type="predicted"/>
<sequence length="604" mass="70557">MSIRTQFNSDSSTHSLFKKLEPQFDKFYSTADLHQYVEIGAEGIQSLLFKLKEETNCSAEKIANNAMRQAYTKERWSYLCNQEVTLAHIIIEILLNGKIRRGPIPVNENQLKFRESLIRKGLMHSDGLHFSILMLPFRDRNKAKNDGYLPDLGEVLSLLQLWSIVKAMMIATEKYTQRLIKSFRKLLQPSVKTITDLRNIVRNILISKCRSTSTEMETQETTSIDALRQELSDDYIVFDTDKAELLLRELTSMNQSIKWFMQSIDEAFNATVKPIRIFTVQDARRYPCYDTFLDEHLSSYSNCVNEIAKRLGISSEVILTSHENLEQQWKIQQPQELETFLRKRTEIYSSKFEQFSKPFFDAKNELLAYHTRDSFLTKVHQLSLNENIPDMIEPILHSRYHPELAPAQLKPEDELKVFAQIYESQEETEQLRQNILFSSIINAIKYICAYESNTEAKNKYGLDDMKFFLPGSIRLSIHNKSVDCGQFLLRVGPNLHRQPWNGTAGIKPSSPSSKYTLSFEIRMSLEYKIENYVPIFIRKQEEETNNDIYPLFLSQLSRIKQPILWIHFDLIQQYLSNDYLNNNGSYHERIVSSIFAKHKKIRLV</sequence>
<dbReference type="Proteomes" id="UP000663825">
    <property type="component" value="Unassembled WGS sequence"/>
</dbReference>
<evidence type="ECO:0000313" key="1">
    <source>
        <dbReference type="EMBL" id="CAF3137733.1"/>
    </source>
</evidence>
<dbReference type="EMBL" id="CAJOBP010000848">
    <property type="protein sequence ID" value="CAF4227743.1"/>
    <property type="molecule type" value="Genomic_DNA"/>
</dbReference>
<evidence type="ECO:0000313" key="3">
    <source>
        <dbReference type="Proteomes" id="UP000663825"/>
    </source>
</evidence>
<comment type="caution">
    <text evidence="1">The sequence shown here is derived from an EMBL/GenBank/DDBJ whole genome shotgun (WGS) entry which is preliminary data.</text>
</comment>
<dbReference type="OrthoDB" id="9989356at2759"/>
<name>A0A817P489_9BILA</name>